<dbReference type="VEuPathDB" id="FungiDB:PSTT_17078"/>
<dbReference type="AlphaFoldDB" id="A0A2S4U9P3"/>
<sequence length="90" mass="10003">MTICSADRLAAMGFRKLAQTSLPPISNEPLAIGCPELVDNVHFWFAFPSLVVRISGLKPLYLPHKFKRSFAALPLRIRAVSLPSGRWKLA</sequence>
<evidence type="ECO:0000313" key="1">
    <source>
        <dbReference type="EMBL" id="POV94002.1"/>
    </source>
</evidence>
<gene>
    <name evidence="1" type="ORF">PSTT_17078</name>
</gene>
<comment type="caution">
    <text evidence="1">The sequence shown here is derived from an EMBL/GenBank/DDBJ whole genome shotgun (WGS) entry which is preliminary data.</text>
</comment>
<accession>A0A2S4U9P3</accession>
<organism evidence="1 2">
    <name type="scientific">Puccinia striiformis</name>
    <dbReference type="NCBI Taxonomy" id="27350"/>
    <lineage>
        <taxon>Eukaryota</taxon>
        <taxon>Fungi</taxon>
        <taxon>Dikarya</taxon>
        <taxon>Basidiomycota</taxon>
        <taxon>Pucciniomycotina</taxon>
        <taxon>Pucciniomycetes</taxon>
        <taxon>Pucciniales</taxon>
        <taxon>Pucciniaceae</taxon>
        <taxon>Puccinia</taxon>
    </lineage>
</organism>
<name>A0A2S4U9P3_9BASI</name>
<dbReference type="EMBL" id="PKSL01000469">
    <property type="protein sequence ID" value="POV94002.1"/>
    <property type="molecule type" value="Genomic_DNA"/>
</dbReference>
<keyword evidence="2" id="KW-1185">Reference proteome</keyword>
<dbReference type="Proteomes" id="UP000239156">
    <property type="component" value="Unassembled WGS sequence"/>
</dbReference>
<evidence type="ECO:0000313" key="2">
    <source>
        <dbReference type="Proteomes" id="UP000239156"/>
    </source>
</evidence>
<reference evidence="1" key="1">
    <citation type="submission" date="2017-12" db="EMBL/GenBank/DDBJ databases">
        <title>Gene loss provides genomic basis for host adaptation in cereal stripe rust fungi.</title>
        <authorList>
            <person name="Xia C."/>
        </authorList>
    </citation>
    <scope>NUCLEOTIDE SEQUENCE [LARGE SCALE GENOMIC DNA]</scope>
    <source>
        <strain evidence="1">93-210</strain>
    </source>
</reference>
<proteinExistence type="predicted"/>
<protein>
    <submittedName>
        <fullName evidence="1">Uncharacterized protein</fullName>
    </submittedName>
</protein>